<keyword evidence="1" id="KW-1133">Transmembrane helix</keyword>
<protein>
    <submittedName>
        <fullName evidence="2">Uncharacterized protein</fullName>
    </submittedName>
</protein>
<reference evidence="2 3" key="1">
    <citation type="submission" date="2020-08" db="EMBL/GenBank/DDBJ databases">
        <title>Genomic Encyclopedia of Type Strains, Phase IV (KMG-V): Genome sequencing to study the core and pangenomes of soil and plant-associated prokaryotes.</title>
        <authorList>
            <person name="Whitman W."/>
        </authorList>
    </citation>
    <scope>NUCLEOTIDE SEQUENCE [LARGE SCALE GENOMIC DNA]</scope>
    <source>
        <strain evidence="2 3">M8US30</strain>
    </source>
</reference>
<evidence type="ECO:0000256" key="1">
    <source>
        <dbReference type="SAM" id="Phobius"/>
    </source>
</evidence>
<sequence length="102" mass="11574">MTRETKNAMANALLPIEERNLTPDEVERLDKRRRRGQLFLVLSFQGLIVATLLTLWSGQDLTLSPGWAHPVVYWNAITFTAALVFAIVGVRLKRGSNEFLSY</sequence>
<feature type="transmembrane region" description="Helical" evidence="1">
    <location>
        <begin position="38"/>
        <end position="59"/>
    </location>
</feature>
<gene>
    <name evidence="2" type="ORF">HDF10_001540</name>
</gene>
<dbReference type="AlphaFoldDB" id="A0A7W8N534"/>
<evidence type="ECO:0000313" key="2">
    <source>
        <dbReference type="EMBL" id="MBB5343565.1"/>
    </source>
</evidence>
<organism evidence="2 3">
    <name type="scientific">Tunturiibacter lichenicola</name>
    <dbReference type="NCBI Taxonomy" id="2051959"/>
    <lineage>
        <taxon>Bacteria</taxon>
        <taxon>Pseudomonadati</taxon>
        <taxon>Acidobacteriota</taxon>
        <taxon>Terriglobia</taxon>
        <taxon>Terriglobales</taxon>
        <taxon>Acidobacteriaceae</taxon>
        <taxon>Tunturiibacter</taxon>
    </lineage>
</organism>
<keyword evidence="1" id="KW-0812">Transmembrane</keyword>
<feature type="transmembrane region" description="Helical" evidence="1">
    <location>
        <begin position="71"/>
        <end position="92"/>
    </location>
</feature>
<accession>A0A7W8N534</accession>
<proteinExistence type="predicted"/>
<dbReference type="Proteomes" id="UP000569092">
    <property type="component" value="Unassembled WGS sequence"/>
</dbReference>
<comment type="caution">
    <text evidence="2">The sequence shown here is derived from an EMBL/GenBank/DDBJ whole genome shotgun (WGS) entry which is preliminary data.</text>
</comment>
<dbReference type="EMBL" id="JACHDZ010000002">
    <property type="protein sequence ID" value="MBB5343565.1"/>
    <property type="molecule type" value="Genomic_DNA"/>
</dbReference>
<keyword evidence="1" id="KW-0472">Membrane</keyword>
<evidence type="ECO:0000313" key="3">
    <source>
        <dbReference type="Proteomes" id="UP000569092"/>
    </source>
</evidence>
<name>A0A7W8N534_9BACT</name>